<comment type="caution">
    <text evidence="1">The sequence shown here is derived from an EMBL/GenBank/DDBJ whole genome shotgun (WGS) entry which is preliminary data.</text>
</comment>
<name>A0A3A9K382_9BACI</name>
<evidence type="ECO:0000313" key="2">
    <source>
        <dbReference type="Proteomes" id="UP000281498"/>
    </source>
</evidence>
<keyword evidence="2" id="KW-1185">Reference proteome</keyword>
<organism evidence="1 2">
    <name type="scientific">Salipaludibacillus neizhouensis</name>
    <dbReference type="NCBI Taxonomy" id="885475"/>
    <lineage>
        <taxon>Bacteria</taxon>
        <taxon>Bacillati</taxon>
        <taxon>Bacillota</taxon>
        <taxon>Bacilli</taxon>
        <taxon>Bacillales</taxon>
        <taxon>Bacillaceae</taxon>
    </lineage>
</organism>
<dbReference type="RefSeq" id="WP_110935615.1">
    <property type="nucleotide sequence ID" value="NZ_KZ614146.1"/>
</dbReference>
<dbReference type="AlphaFoldDB" id="A0A3A9K382"/>
<gene>
    <name evidence="1" type="ORF">CR203_24825</name>
</gene>
<dbReference type="Proteomes" id="UP000281498">
    <property type="component" value="Unassembled WGS sequence"/>
</dbReference>
<proteinExistence type="predicted"/>
<evidence type="ECO:0000313" key="1">
    <source>
        <dbReference type="EMBL" id="RKL64711.1"/>
    </source>
</evidence>
<dbReference type="EMBL" id="PDOE01000049">
    <property type="protein sequence ID" value="RKL64711.1"/>
    <property type="molecule type" value="Genomic_DNA"/>
</dbReference>
<protein>
    <submittedName>
        <fullName evidence="1">Uncharacterized protein</fullName>
    </submittedName>
</protein>
<dbReference type="OrthoDB" id="2888468at2"/>
<accession>A0A3A9K382</accession>
<reference evidence="1 2" key="1">
    <citation type="submission" date="2017-10" db="EMBL/GenBank/DDBJ databases">
        <title>Bacillus sp. nov., a halophilic bacterium isolated from a Keqin Lake.</title>
        <authorList>
            <person name="Wang H."/>
        </authorList>
    </citation>
    <scope>NUCLEOTIDE SEQUENCE [LARGE SCALE GENOMIC DNA]</scope>
    <source>
        <strain evidence="1 2">KCTC 13187</strain>
    </source>
</reference>
<sequence length="76" mass="8303">MKPLVKSILLGITAVILGVERESTKFTIQCSKCDCIGELEHSFLKDSGDIAVDIDDENIVSIKCNKCGSSIYSSEY</sequence>